<dbReference type="PROSITE" id="PS50943">
    <property type="entry name" value="HTH_CROC1"/>
    <property type="match status" value="1"/>
</dbReference>
<protein>
    <recommendedName>
        <fullName evidence="5">HTH cro/C1-type domain-containing protein</fullName>
    </recommendedName>
</protein>
<evidence type="ECO:0000256" key="1">
    <source>
        <dbReference type="ARBA" id="ARBA00023015"/>
    </source>
</evidence>
<dbReference type="PANTHER" id="PTHR36511:SF3">
    <property type="entry name" value="ANTITOXIN HIGA-2"/>
    <property type="match status" value="1"/>
</dbReference>
<comment type="caution">
    <text evidence="6">The sequence shown here is derived from an EMBL/GenBank/DDBJ whole genome shotgun (WGS) entry which is preliminary data.</text>
</comment>
<evidence type="ECO:0000259" key="5">
    <source>
        <dbReference type="PROSITE" id="PS50943"/>
    </source>
</evidence>
<sequence>MARVTADELRTHRPMIDREKMAATTEADIHRHGIEDGEPADGDLPDGMLVVPSARLRLHLGMSQTVFAQAIGVPLKTVQNWEQGRTPPDPAARTLLALVAADPRHVLGLLGWAERDDVPDDQALEAETGTQSARKDKPTGRWFQRDADLRRAKMAARRA</sequence>
<dbReference type="CDD" id="cd00093">
    <property type="entry name" value="HTH_XRE"/>
    <property type="match status" value="1"/>
</dbReference>
<accession>A0ABQ4QKM6</accession>
<dbReference type="Pfam" id="PF01381">
    <property type="entry name" value="HTH_3"/>
    <property type="match status" value="1"/>
</dbReference>
<evidence type="ECO:0000256" key="2">
    <source>
        <dbReference type="ARBA" id="ARBA00023125"/>
    </source>
</evidence>
<dbReference type="InterPro" id="IPR052359">
    <property type="entry name" value="HTH-type_reg/antitoxin"/>
</dbReference>
<name>A0ABQ4QKM6_9HYPH</name>
<keyword evidence="3" id="KW-0804">Transcription</keyword>
<feature type="region of interest" description="Disordered" evidence="4">
    <location>
        <begin position="117"/>
        <end position="147"/>
    </location>
</feature>
<keyword evidence="7" id="KW-1185">Reference proteome</keyword>
<dbReference type="Gene3D" id="1.10.260.40">
    <property type="entry name" value="lambda repressor-like DNA-binding domains"/>
    <property type="match status" value="1"/>
</dbReference>
<feature type="domain" description="HTH cro/C1-type" evidence="5">
    <location>
        <begin position="55"/>
        <end position="89"/>
    </location>
</feature>
<proteinExistence type="predicted"/>
<evidence type="ECO:0000313" key="6">
    <source>
        <dbReference type="EMBL" id="GJD45749.1"/>
    </source>
</evidence>
<keyword evidence="2" id="KW-0238">DNA-binding</keyword>
<dbReference type="EMBL" id="BPQG01000054">
    <property type="protein sequence ID" value="GJD45749.1"/>
    <property type="molecule type" value="Genomic_DNA"/>
</dbReference>
<evidence type="ECO:0000256" key="4">
    <source>
        <dbReference type="SAM" id="MobiDB-lite"/>
    </source>
</evidence>
<gene>
    <name evidence="6" type="ORF">AFCDBAGC_3626</name>
</gene>
<reference evidence="6 7" key="1">
    <citation type="journal article" date="2021" name="Front. Microbiol.">
        <title>Comprehensive Comparative Genomics and Phenotyping of Methylobacterium Species.</title>
        <authorList>
            <person name="Alessa O."/>
            <person name="Ogura Y."/>
            <person name="Fujitani Y."/>
            <person name="Takami H."/>
            <person name="Hayashi T."/>
            <person name="Sahin N."/>
            <person name="Tani A."/>
        </authorList>
    </citation>
    <scope>NUCLEOTIDE SEQUENCE [LARGE SCALE GENOMIC DNA]</scope>
    <source>
        <strain evidence="6 7">DSM 23679</strain>
    </source>
</reference>
<feature type="compositionally biased region" description="Basic and acidic residues" evidence="4">
    <location>
        <begin position="133"/>
        <end position="147"/>
    </location>
</feature>
<evidence type="ECO:0000256" key="3">
    <source>
        <dbReference type="ARBA" id="ARBA00023163"/>
    </source>
</evidence>
<dbReference type="InterPro" id="IPR001387">
    <property type="entry name" value="Cro/C1-type_HTH"/>
</dbReference>
<dbReference type="Proteomes" id="UP001055117">
    <property type="component" value="Unassembled WGS sequence"/>
</dbReference>
<dbReference type="InterPro" id="IPR010982">
    <property type="entry name" value="Lambda_DNA-bd_dom_sf"/>
</dbReference>
<keyword evidence="1" id="KW-0805">Transcription regulation</keyword>
<evidence type="ECO:0000313" key="7">
    <source>
        <dbReference type="Proteomes" id="UP001055117"/>
    </source>
</evidence>
<organism evidence="6 7">
    <name type="scientific">Methylobacterium cerastii</name>
    <dbReference type="NCBI Taxonomy" id="932741"/>
    <lineage>
        <taxon>Bacteria</taxon>
        <taxon>Pseudomonadati</taxon>
        <taxon>Pseudomonadota</taxon>
        <taxon>Alphaproteobacteria</taxon>
        <taxon>Hyphomicrobiales</taxon>
        <taxon>Methylobacteriaceae</taxon>
        <taxon>Methylobacterium</taxon>
    </lineage>
</organism>
<dbReference type="PANTHER" id="PTHR36511">
    <property type="entry name" value="MERR FAMILY BACTERIAL REGULATORY PROTEIN"/>
    <property type="match status" value="1"/>
</dbReference>
<dbReference type="SUPFAM" id="SSF47413">
    <property type="entry name" value="lambda repressor-like DNA-binding domains"/>
    <property type="match status" value="1"/>
</dbReference>